<evidence type="ECO:0000313" key="3">
    <source>
        <dbReference type="Proteomes" id="UP000485058"/>
    </source>
</evidence>
<dbReference type="Pfam" id="PF05773">
    <property type="entry name" value="RWD"/>
    <property type="match status" value="1"/>
</dbReference>
<name>A0A699Z6K6_HAELA</name>
<dbReference type="InterPro" id="IPR006575">
    <property type="entry name" value="RWD_dom"/>
</dbReference>
<organism evidence="2 3">
    <name type="scientific">Haematococcus lacustris</name>
    <name type="common">Green alga</name>
    <name type="synonym">Haematococcus pluvialis</name>
    <dbReference type="NCBI Taxonomy" id="44745"/>
    <lineage>
        <taxon>Eukaryota</taxon>
        <taxon>Viridiplantae</taxon>
        <taxon>Chlorophyta</taxon>
        <taxon>core chlorophytes</taxon>
        <taxon>Chlorophyceae</taxon>
        <taxon>CS clade</taxon>
        <taxon>Chlamydomonadales</taxon>
        <taxon>Haematococcaceae</taxon>
        <taxon>Haematococcus</taxon>
    </lineage>
</organism>
<evidence type="ECO:0000259" key="1">
    <source>
        <dbReference type="PROSITE" id="PS50908"/>
    </source>
</evidence>
<dbReference type="PROSITE" id="PS50908">
    <property type="entry name" value="RWD"/>
    <property type="match status" value="1"/>
</dbReference>
<dbReference type="PANTHER" id="PTHR13198:SF4">
    <property type="entry name" value="E3 UBIQUITIN-PROTEIN LIGASE RNF25"/>
    <property type="match status" value="1"/>
</dbReference>
<dbReference type="SUPFAM" id="SSF54495">
    <property type="entry name" value="UBC-like"/>
    <property type="match status" value="1"/>
</dbReference>
<evidence type="ECO:0000313" key="2">
    <source>
        <dbReference type="EMBL" id="GFH18257.1"/>
    </source>
</evidence>
<sequence length="107" mass="11315">MPELDDSDDLQLELESLHATYDECSVATSPAAVTVTVPIFPSTPPGEPRFNEALLCLTCAPGYPKAVAPCCSLSKVQGLDGTQQAQLLDALDAEVQALHGEMMLVRG</sequence>
<proteinExistence type="predicted"/>
<gene>
    <name evidence="2" type="ORF">HaLaN_15030</name>
</gene>
<accession>A0A699Z6K6</accession>
<dbReference type="Gene3D" id="3.10.110.10">
    <property type="entry name" value="Ubiquitin Conjugating Enzyme"/>
    <property type="match status" value="1"/>
</dbReference>
<dbReference type="AlphaFoldDB" id="A0A699Z6K6"/>
<dbReference type="InterPro" id="IPR039133">
    <property type="entry name" value="RNF25"/>
</dbReference>
<dbReference type="GO" id="GO:0005634">
    <property type="term" value="C:nucleus"/>
    <property type="evidence" value="ECO:0007669"/>
    <property type="project" value="TreeGrafter"/>
</dbReference>
<comment type="caution">
    <text evidence="2">The sequence shown here is derived from an EMBL/GenBank/DDBJ whole genome shotgun (WGS) entry which is preliminary data.</text>
</comment>
<dbReference type="PANTHER" id="PTHR13198">
    <property type="entry name" value="RING FINGER PROTEIN 25"/>
    <property type="match status" value="1"/>
</dbReference>
<dbReference type="EMBL" id="BLLF01001272">
    <property type="protein sequence ID" value="GFH18257.1"/>
    <property type="molecule type" value="Genomic_DNA"/>
</dbReference>
<dbReference type="InterPro" id="IPR016135">
    <property type="entry name" value="UBQ-conjugating_enzyme/RWD"/>
</dbReference>
<reference evidence="2 3" key="1">
    <citation type="submission" date="2020-02" db="EMBL/GenBank/DDBJ databases">
        <title>Draft genome sequence of Haematococcus lacustris strain NIES-144.</title>
        <authorList>
            <person name="Morimoto D."/>
            <person name="Nakagawa S."/>
            <person name="Yoshida T."/>
            <person name="Sawayama S."/>
        </authorList>
    </citation>
    <scope>NUCLEOTIDE SEQUENCE [LARGE SCALE GENOMIC DNA]</scope>
    <source>
        <strain evidence="2 3">NIES-144</strain>
    </source>
</reference>
<dbReference type="GO" id="GO:0016567">
    <property type="term" value="P:protein ubiquitination"/>
    <property type="evidence" value="ECO:0007669"/>
    <property type="project" value="TreeGrafter"/>
</dbReference>
<protein>
    <submittedName>
        <fullName evidence="2">RWD domain</fullName>
    </submittedName>
</protein>
<dbReference type="Proteomes" id="UP000485058">
    <property type="component" value="Unassembled WGS sequence"/>
</dbReference>
<keyword evidence="3" id="KW-1185">Reference proteome</keyword>
<dbReference type="GO" id="GO:0061630">
    <property type="term" value="F:ubiquitin protein ligase activity"/>
    <property type="evidence" value="ECO:0007669"/>
    <property type="project" value="InterPro"/>
</dbReference>
<feature type="domain" description="RWD" evidence="1">
    <location>
        <begin position="12"/>
        <end position="107"/>
    </location>
</feature>